<keyword evidence="3" id="KW-1185">Reference proteome</keyword>
<evidence type="ECO:0000313" key="2">
    <source>
        <dbReference type="EMBL" id="GAA4015404.1"/>
    </source>
</evidence>
<dbReference type="InterPro" id="IPR050259">
    <property type="entry name" value="SDR"/>
</dbReference>
<dbReference type="PANTHER" id="PTHR42879">
    <property type="entry name" value="3-OXOACYL-(ACYL-CARRIER-PROTEIN) REDUCTASE"/>
    <property type="match status" value="1"/>
</dbReference>
<evidence type="ECO:0000313" key="3">
    <source>
        <dbReference type="Proteomes" id="UP001501353"/>
    </source>
</evidence>
<gene>
    <name evidence="2" type="primary">fabG_1</name>
    <name evidence="2" type="ORF">GCM10022212_07790</name>
</gene>
<dbReference type="InterPro" id="IPR036291">
    <property type="entry name" value="NAD(P)-bd_dom_sf"/>
</dbReference>
<dbReference type="PANTHER" id="PTHR42879:SF2">
    <property type="entry name" value="3-OXOACYL-[ACYL-CARRIER-PROTEIN] REDUCTASE FABG"/>
    <property type="match status" value="1"/>
</dbReference>
<comment type="caution">
    <text evidence="2">The sequence shown here is derived from an EMBL/GenBank/DDBJ whole genome shotgun (WGS) entry which is preliminary data.</text>
</comment>
<dbReference type="SUPFAM" id="SSF51735">
    <property type="entry name" value="NAD(P)-binding Rossmann-fold domains"/>
    <property type="match status" value="1"/>
</dbReference>
<evidence type="ECO:0000256" key="1">
    <source>
        <dbReference type="ARBA" id="ARBA00006484"/>
    </source>
</evidence>
<dbReference type="Gene3D" id="3.40.50.720">
    <property type="entry name" value="NAD(P)-binding Rossmann-like Domain"/>
    <property type="match status" value="1"/>
</dbReference>
<reference evidence="3" key="1">
    <citation type="journal article" date="2019" name="Int. J. Syst. Evol. Microbiol.">
        <title>The Global Catalogue of Microorganisms (GCM) 10K type strain sequencing project: providing services to taxonomists for standard genome sequencing and annotation.</title>
        <authorList>
            <consortium name="The Broad Institute Genomics Platform"/>
            <consortium name="The Broad Institute Genome Sequencing Center for Infectious Disease"/>
            <person name="Wu L."/>
            <person name="Ma J."/>
        </authorList>
    </citation>
    <scope>NUCLEOTIDE SEQUENCE [LARGE SCALE GENOMIC DNA]</scope>
    <source>
        <strain evidence="3">JCM 16673</strain>
    </source>
</reference>
<dbReference type="Pfam" id="PF13561">
    <property type="entry name" value="adh_short_C2"/>
    <property type="match status" value="1"/>
</dbReference>
<dbReference type="PRINTS" id="PR00080">
    <property type="entry name" value="SDRFAMILY"/>
</dbReference>
<comment type="similarity">
    <text evidence="1">Belongs to the short-chain dehydrogenases/reductases (SDR) family.</text>
</comment>
<accession>A0ABP7SRG7</accession>
<organism evidence="2 3">
    <name type="scientific">Actimicrobium antarcticum</name>
    <dbReference type="NCBI Taxonomy" id="1051899"/>
    <lineage>
        <taxon>Bacteria</taxon>
        <taxon>Pseudomonadati</taxon>
        <taxon>Pseudomonadota</taxon>
        <taxon>Betaproteobacteria</taxon>
        <taxon>Burkholderiales</taxon>
        <taxon>Oxalobacteraceae</taxon>
        <taxon>Actimicrobium</taxon>
    </lineage>
</organism>
<dbReference type="NCBIfam" id="NF005559">
    <property type="entry name" value="PRK07231.1"/>
    <property type="match status" value="1"/>
</dbReference>
<dbReference type="Proteomes" id="UP001501353">
    <property type="component" value="Unassembled WGS sequence"/>
</dbReference>
<dbReference type="EMBL" id="BAAAZE010000005">
    <property type="protein sequence ID" value="GAA4015404.1"/>
    <property type="molecule type" value="Genomic_DNA"/>
</dbReference>
<sequence length="257" mass="27598">MMNLGLAGKVALITGAGRGIGYADAQALGAEGATIVINEMDGEVAEQAVAHLKKTGVNAFFYLGDAADETVAKRTVDEVAGRFGRIDIMINNAGIGVKPAYQVEEMPADAWDKMIHVHMKSTFLWSREVIRHMKAGKFGRIINTSSMNFTGGGRPGVAHYSAAKAGIVGFTQTLAKEVGPFGITANAIAPGYVETDLIAQFSDEMRERICNQNPVRRTCMPSEVAALVTFLCSTQAAFINGEHVCMDGGRRDFYWGN</sequence>
<protein>
    <submittedName>
        <fullName evidence="2">3-oxoacyl-ACP reductase FabG</fullName>
    </submittedName>
</protein>
<proteinExistence type="inferred from homology"/>
<dbReference type="InterPro" id="IPR002347">
    <property type="entry name" value="SDR_fam"/>
</dbReference>
<name>A0ABP7SRG7_9BURK</name>
<dbReference type="PRINTS" id="PR00081">
    <property type="entry name" value="GDHRDH"/>
</dbReference>